<dbReference type="Gene3D" id="3.90.180.10">
    <property type="entry name" value="Medium-chain alcohol dehydrogenases, catalytic domain"/>
    <property type="match status" value="1"/>
</dbReference>
<evidence type="ECO:0000256" key="3">
    <source>
        <dbReference type="ARBA" id="ARBA00022833"/>
    </source>
</evidence>
<evidence type="ECO:0000259" key="5">
    <source>
        <dbReference type="Pfam" id="PF08240"/>
    </source>
</evidence>
<dbReference type="InterPro" id="IPR013154">
    <property type="entry name" value="ADH-like_N"/>
</dbReference>
<name>A0AAW1S4R8_9CHLO</name>
<dbReference type="Pfam" id="PF08240">
    <property type="entry name" value="ADH_N"/>
    <property type="match status" value="1"/>
</dbReference>
<dbReference type="Proteomes" id="UP001445335">
    <property type="component" value="Unassembled WGS sequence"/>
</dbReference>
<evidence type="ECO:0000256" key="2">
    <source>
        <dbReference type="ARBA" id="ARBA00022723"/>
    </source>
</evidence>
<sequence>MASGLPPAGNVGALEDTRKDKSSQPHVTISPKLDSNHKMLAAERHGAKNIKVNERPRVLVTDPDDVVLKDTFICICCSDLHIYVGAMPGMRSGRSLGHEFMSVVESKGPNVKSVKDSGCDTTNNSEVEGMLYGLNTGGFRGYTALTGGWEGGQAEYARVPFGDVNLLKVPDNMTDDQVVLLSDILPTAWHANELGFVGEGNVVAIGAPARWAGRLCQAYGAARVIIVDNVVYRLAYAQANIPGLEVINFSKEKTLDALKRMTELGPDVCIQAVGFHYCNTLMSRVQMALKLENDPSEMLNELIFSCRKAGRISIVGAYSGYTNGLNIGAFREKGLCMLAGQTPVQKYWKTLL</sequence>
<reference evidence="6 7" key="1">
    <citation type="journal article" date="2024" name="Nat. Commun.">
        <title>Phylogenomics reveals the evolutionary origins of lichenization in chlorophyte algae.</title>
        <authorList>
            <person name="Puginier C."/>
            <person name="Libourel C."/>
            <person name="Otte J."/>
            <person name="Skaloud P."/>
            <person name="Haon M."/>
            <person name="Grisel S."/>
            <person name="Petersen M."/>
            <person name="Berrin J.G."/>
            <person name="Delaux P.M."/>
            <person name="Dal Grande F."/>
            <person name="Keller J."/>
        </authorList>
    </citation>
    <scope>NUCLEOTIDE SEQUENCE [LARGE SCALE GENOMIC DNA]</scope>
    <source>
        <strain evidence="6 7">SAG 245.80</strain>
    </source>
</reference>
<dbReference type="InterPro" id="IPR036291">
    <property type="entry name" value="NAD(P)-bd_dom_sf"/>
</dbReference>
<proteinExistence type="predicted"/>
<accession>A0AAW1S4R8</accession>
<evidence type="ECO:0000256" key="1">
    <source>
        <dbReference type="ARBA" id="ARBA00001947"/>
    </source>
</evidence>
<dbReference type="PANTHER" id="PTHR42813">
    <property type="entry name" value="ZINC-TYPE ALCOHOL DEHYDROGENASE-LIKE"/>
    <property type="match status" value="1"/>
</dbReference>
<evidence type="ECO:0000256" key="4">
    <source>
        <dbReference type="SAM" id="MobiDB-lite"/>
    </source>
</evidence>
<evidence type="ECO:0000313" key="7">
    <source>
        <dbReference type="Proteomes" id="UP001445335"/>
    </source>
</evidence>
<feature type="region of interest" description="Disordered" evidence="4">
    <location>
        <begin position="1"/>
        <end position="30"/>
    </location>
</feature>
<dbReference type="Gene3D" id="3.40.50.720">
    <property type="entry name" value="NAD(P)-binding Rossmann-like Domain"/>
    <property type="match status" value="1"/>
</dbReference>
<dbReference type="EMBL" id="JALJOU010000013">
    <property type="protein sequence ID" value="KAK9840643.1"/>
    <property type="molecule type" value="Genomic_DNA"/>
</dbReference>
<gene>
    <name evidence="6" type="ORF">WJX81_006607</name>
</gene>
<evidence type="ECO:0000313" key="6">
    <source>
        <dbReference type="EMBL" id="KAK9840643.1"/>
    </source>
</evidence>
<keyword evidence="3" id="KW-0862">Zinc</keyword>
<dbReference type="AlphaFoldDB" id="A0AAW1S4R8"/>
<keyword evidence="2" id="KW-0479">Metal-binding</keyword>
<feature type="domain" description="Alcohol dehydrogenase-like N-terminal" evidence="5">
    <location>
        <begin position="63"/>
        <end position="170"/>
    </location>
</feature>
<comment type="caution">
    <text evidence="6">The sequence shown here is derived from an EMBL/GenBank/DDBJ whole genome shotgun (WGS) entry which is preliminary data.</text>
</comment>
<dbReference type="SUPFAM" id="SSF50129">
    <property type="entry name" value="GroES-like"/>
    <property type="match status" value="1"/>
</dbReference>
<dbReference type="InterPro" id="IPR011032">
    <property type="entry name" value="GroES-like_sf"/>
</dbReference>
<comment type="cofactor">
    <cofactor evidence="1">
        <name>Zn(2+)</name>
        <dbReference type="ChEBI" id="CHEBI:29105"/>
    </cofactor>
</comment>
<protein>
    <recommendedName>
        <fullName evidence="5">Alcohol dehydrogenase-like N-terminal domain-containing protein</fullName>
    </recommendedName>
</protein>
<dbReference type="GO" id="GO:0046872">
    <property type="term" value="F:metal ion binding"/>
    <property type="evidence" value="ECO:0007669"/>
    <property type="project" value="UniProtKB-KW"/>
</dbReference>
<keyword evidence="7" id="KW-1185">Reference proteome</keyword>
<organism evidence="6 7">
    <name type="scientific">Elliptochloris bilobata</name>
    <dbReference type="NCBI Taxonomy" id="381761"/>
    <lineage>
        <taxon>Eukaryota</taxon>
        <taxon>Viridiplantae</taxon>
        <taxon>Chlorophyta</taxon>
        <taxon>core chlorophytes</taxon>
        <taxon>Trebouxiophyceae</taxon>
        <taxon>Trebouxiophyceae incertae sedis</taxon>
        <taxon>Elliptochloris clade</taxon>
        <taxon>Elliptochloris</taxon>
    </lineage>
</organism>
<dbReference type="SUPFAM" id="SSF51735">
    <property type="entry name" value="NAD(P)-binding Rossmann-fold domains"/>
    <property type="match status" value="1"/>
</dbReference>
<dbReference type="PANTHER" id="PTHR42813:SF1">
    <property type="entry name" value="DEHYDROGENASE, PUTATIVE (AFU_ORTHOLOGUE AFUA_5G03930)-RELATED"/>
    <property type="match status" value="1"/>
</dbReference>